<dbReference type="GO" id="GO:0006779">
    <property type="term" value="P:porphyrin-containing compound biosynthetic process"/>
    <property type="evidence" value="ECO:0007669"/>
    <property type="project" value="UniProtKB-KW"/>
</dbReference>
<keyword evidence="6 13" id="KW-0812">Transmembrane</keyword>
<evidence type="ECO:0000256" key="13">
    <source>
        <dbReference type="SAM" id="Phobius"/>
    </source>
</evidence>
<reference evidence="16" key="1">
    <citation type="submission" date="2017-02" db="EMBL/GenBank/DDBJ databases">
        <authorList>
            <person name="Varghese N."/>
            <person name="Submissions S."/>
        </authorList>
    </citation>
    <scope>NUCLEOTIDE SEQUENCE [LARGE SCALE GENOMIC DNA]</scope>
    <source>
        <strain evidence="16">DSM 19608</strain>
    </source>
</reference>
<evidence type="ECO:0000259" key="14">
    <source>
        <dbReference type="Pfam" id="PF07219"/>
    </source>
</evidence>
<keyword evidence="11" id="KW-0627">Porphyrin biosynthesis</keyword>
<keyword evidence="5" id="KW-0997">Cell inner membrane</keyword>
<evidence type="ECO:0000256" key="2">
    <source>
        <dbReference type="ARBA" id="ARBA00004429"/>
    </source>
</evidence>
<protein>
    <submittedName>
        <fullName evidence="15">HemY protein</fullName>
    </submittedName>
</protein>
<dbReference type="RefSeq" id="WP_078926783.1">
    <property type="nucleotide sequence ID" value="NZ_FUXB01000012.1"/>
</dbReference>
<evidence type="ECO:0000256" key="9">
    <source>
        <dbReference type="ARBA" id="ARBA00022989"/>
    </source>
</evidence>
<keyword evidence="9 13" id="KW-1133">Transmembrane helix</keyword>
<dbReference type="UniPathway" id="UPA00252"/>
<dbReference type="EMBL" id="FUXB01000012">
    <property type="protein sequence ID" value="SKA10987.1"/>
    <property type="molecule type" value="Genomic_DNA"/>
</dbReference>
<gene>
    <name evidence="15" type="ORF">SAMN02745782_02427</name>
</gene>
<dbReference type="Pfam" id="PF07219">
    <property type="entry name" value="HemY_N"/>
    <property type="match status" value="1"/>
</dbReference>
<dbReference type="InterPro" id="IPR011990">
    <property type="entry name" value="TPR-like_helical_dom_sf"/>
</dbReference>
<keyword evidence="8 12" id="KW-0802">TPR repeat</keyword>
<comment type="pathway">
    <text evidence="3">Porphyrin-containing compound metabolism; protoheme biosynthesis.</text>
</comment>
<evidence type="ECO:0000256" key="8">
    <source>
        <dbReference type="ARBA" id="ARBA00022803"/>
    </source>
</evidence>
<dbReference type="Gene3D" id="1.25.40.10">
    <property type="entry name" value="Tetratricopeptide repeat domain"/>
    <property type="match status" value="1"/>
</dbReference>
<evidence type="ECO:0000256" key="4">
    <source>
        <dbReference type="ARBA" id="ARBA00022475"/>
    </source>
</evidence>
<accession>A0A1T4R536</accession>
<dbReference type="InterPro" id="IPR005254">
    <property type="entry name" value="Heme_biosyn_assoc_TPR_pro"/>
</dbReference>
<name>A0A1T4R536_VIBCI</name>
<dbReference type="OrthoDB" id="7067577at2"/>
<dbReference type="InterPro" id="IPR010817">
    <property type="entry name" value="HemY_N"/>
</dbReference>
<dbReference type="GO" id="GO:0042168">
    <property type="term" value="P:heme metabolic process"/>
    <property type="evidence" value="ECO:0007669"/>
    <property type="project" value="InterPro"/>
</dbReference>
<evidence type="ECO:0000256" key="10">
    <source>
        <dbReference type="ARBA" id="ARBA00023136"/>
    </source>
</evidence>
<feature type="domain" description="HemY N-terminal" evidence="14">
    <location>
        <begin position="26"/>
        <end position="132"/>
    </location>
</feature>
<evidence type="ECO:0000256" key="6">
    <source>
        <dbReference type="ARBA" id="ARBA00022692"/>
    </source>
</evidence>
<dbReference type="SUPFAM" id="SSF48452">
    <property type="entry name" value="TPR-like"/>
    <property type="match status" value="2"/>
</dbReference>
<keyword evidence="4" id="KW-1003">Cell membrane</keyword>
<comment type="subcellular location">
    <subcellularLocation>
        <location evidence="2">Cell inner membrane</location>
        <topology evidence="2">Multi-pass membrane protein</topology>
    </subcellularLocation>
</comment>
<evidence type="ECO:0000256" key="7">
    <source>
        <dbReference type="ARBA" id="ARBA00022737"/>
    </source>
</evidence>
<evidence type="ECO:0000256" key="11">
    <source>
        <dbReference type="ARBA" id="ARBA00023244"/>
    </source>
</evidence>
<feature type="repeat" description="TPR" evidence="12">
    <location>
        <begin position="327"/>
        <end position="360"/>
    </location>
</feature>
<evidence type="ECO:0000313" key="15">
    <source>
        <dbReference type="EMBL" id="SKA10987.1"/>
    </source>
</evidence>
<keyword evidence="10 13" id="KW-0472">Membrane</keyword>
<dbReference type="NCBIfam" id="TIGR00540">
    <property type="entry name" value="TPR_hemY_coli"/>
    <property type="match status" value="1"/>
</dbReference>
<dbReference type="AlphaFoldDB" id="A0A1T4R536"/>
<dbReference type="InterPro" id="IPR019734">
    <property type="entry name" value="TPR_rpt"/>
</dbReference>
<dbReference type="SMART" id="SM00028">
    <property type="entry name" value="TPR"/>
    <property type="match status" value="1"/>
</dbReference>
<dbReference type="InterPro" id="IPR013105">
    <property type="entry name" value="TPR_2"/>
</dbReference>
<evidence type="ECO:0000256" key="1">
    <source>
        <dbReference type="ARBA" id="ARBA00002962"/>
    </source>
</evidence>
<proteinExistence type="predicted"/>
<dbReference type="GO" id="GO:0005886">
    <property type="term" value="C:plasma membrane"/>
    <property type="evidence" value="ECO:0007669"/>
    <property type="project" value="UniProtKB-SubCell"/>
</dbReference>
<dbReference type="Proteomes" id="UP000190834">
    <property type="component" value="Unassembled WGS sequence"/>
</dbReference>
<comment type="function">
    <text evidence="1">Involved in a late step of protoheme IX synthesis.</text>
</comment>
<dbReference type="Pfam" id="PF07719">
    <property type="entry name" value="TPR_2"/>
    <property type="match status" value="1"/>
</dbReference>
<sequence>MIRLLFLFLVLGLGLFAGTQYAGQQGYVLISIANTTLEMSVTTLVIFIIAALAGLFFLEYLVKKLLRASSTTWNWFSVRKQRHSRRYTNEGILKLLEGDWKQAESKVTRWANHHDMPQLCYLVAAEAAHGMGNTQKRDHYLALAAEQKGATLVVELTRAKQQLSEQNWSAALQTLTQLQTNYPDNLIILKLLKQAYLQLEHWQPLLDLLPKLVKTQQLTRTEAEQLTLKAQQGQLVTVASQKGSEGVLAHWSGLPKKLKHEPAIMVTLIEQLIKRKADHQAFTLIKEGLKKRPAPELYALLPELNLSDRHPVMVLLQEQLRQDGNNADIHSALGQLFLRNQQWEEAQHHLEKALSVRPDLSDYAYLAEALDKQHRPQAAHDVTRKALSLLEETKIQ</sequence>
<keyword evidence="16" id="KW-1185">Reference proteome</keyword>
<evidence type="ECO:0000256" key="5">
    <source>
        <dbReference type="ARBA" id="ARBA00022519"/>
    </source>
</evidence>
<evidence type="ECO:0000313" key="16">
    <source>
        <dbReference type="Proteomes" id="UP000190834"/>
    </source>
</evidence>
<organism evidence="15 16">
    <name type="scientific">Vibrio cincinnatiensis DSM 19608</name>
    <dbReference type="NCBI Taxonomy" id="1123491"/>
    <lineage>
        <taxon>Bacteria</taxon>
        <taxon>Pseudomonadati</taxon>
        <taxon>Pseudomonadota</taxon>
        <taxon>Gammaproteobacteria</taxon>
        <taxon>Vibrionales</taxon>
        <taxon>Vibrionaceae</taxon>
        <taxon>Vibrio</taxon>
    </lineage>
</organism>
<feature type="transmembrane region" description="Helical" evidence="13">
    <location>
        <begin position="41"/>
        <end position="62"/>
    </location>
</feature>
<keyword evidence="7" id="KW-0677">Repeat</keyword>
<dbReference type="STRING" id="1123491.SAMN02745782_02427"/>
<dbReference type="PROSITE" id="PS50005">
    <property type="entry name" value="TPR"/>
    <property type="match status" value="1"/>
</dbReference>
<evidence type="ECO:0000256" key="12">
    <source>
        <dbReference type="PROSITE-ProRule" id="PRU00339"/>
    </source>
</evidence>
<evidence type="ECO:0000256" key="3">
    <source>
        <dbReference type="ARBA" id="ARBA00004744"/>
    </source>
</evidence>
<dbReference type="GeneID" id="70582400"/>